<comment type="caution">
    <text evidence="1">The sequence shown here is derived from an EMBL/GenBank/DDBJ whole genome shotgun (WGS) entry which is preliminary data.</text>
</comment>
<dbReference type="GeneID" id="78405296"/>
<evidence type="ECO:0000313" key="2">
    <source>
        <dbReference type="Proteomes" id="UP000283855"/>
    </source>
</evidence>
<gene>
    <name evidence="1" type="ORF">DW921_06390</name>
</gene>
<accession>A0A413T135</accession>
<name>A0A413T135_9BACT</name>
<dbReference type="InterPro" id="IPR025342">
    <property type="entry name" value="DUF4248"/>
</dbReference>
<dbReference type="RefSeq" id="WP_008145321.1">
    <property type="nucleotide sequence ID" value="NZ_CABJGD010000010.1"/>
</dbReference>
<dbReference type="AlphaFoldDB" id="A0A413T135"/>
<dbReference type="Pfam" id="PF14053">
    <property type="entry name" value="DUF4248"/>
    <property type="match status" value="1"/>
</dbReference>
<sequence>MDTFQIRSYGIGELARCYAPNITAGAARRKLMYWISLQPALVDALHASGFSQKVRSFTPAQVRLIVEALGEP</sequence>
<reference evidence="1 2" key="1">
    <citation type="submission" date="2018-08" db="EMBL/GenBank/DDBJ databases">
        <title>A genome reference for cultivated species of the human gut microbiota.</title>
        <authorList>
            <person name="Zou Y."/>
            <person name="Xue W."/>
            <person name="Luo G."/>
        </authorList>
    </citation>
    <scope>NUCLEOTIDE SEQUENCE [LARGE SCALE GENOMIC DNA]</scope>
    <source>
        <strain evidence="1 2">AM42-38</strain>
    </source>
</reference>
<organism evidence="1 2">
    <name type="scientific">Phocaeicola coprophilus</name>
    <dbReference type="NCBI Taxonomy" id="387090"/>
    <lineage>
        <taxon>Bacteria</taxon>
        <taxon>Pseudomonadati</taxon>
        <taxon>Bacteroidota</taxon>
        <taxon>Bacteroidia</taxon>
        <taxon>Bacteroidales</taxon>
        <taxon>Bacteroidaceae</taxon>
        <taxon>Phocaeicola</taxon>
    </lineage>
</organism>
<dbReference type="EMBL" id="QSFT01000010">
    <property type="protein sequence ID" value="RHA76483.1"/>
    <property type="molecule type" value="Genomic_DNA"/>
</dbReference>
<protein>
    <submittedName>
        <fullName evidence="1">DUF4248 domain-containing protein</fullName>
    </submittedName>
</protein>
<proteinExistence type="predicted"/>
<dbReference type="Proteomes" id="UP000283855">
    <property type="component" value="Unassembled WGS sequence"/>
</dbReference>
<evidence type="ECO:0000313" key="1">
    <source>
        <dbReference type="EMBL" id="RHA76483.1"/>
    </source>
</evidence>